<dbReference type="EMBL" id="JNHN01000174">
    <property type="protein sequence ID" value="KDS50277.1"/>
    <property type="molecule type" value="Genomic_DNA"/>
</dbReference>
<dbReference type="AlphaFoldDB" id="A0A078S2R6"/>
<organism evidence="1 2">
    <name type="scientific">Bacteroides uniformis str. 3978 T3 ii</name>
    <dbReference type="NCBI Taxonomy" id="1339349"/>
    <lineage>
        <taxon>Bacteria</taxon>
        <taxon>Pseudomonadati</taxon>
        <taxon>Bacteroidota</taxon>
        <taxon>Bacteroidia</taxon>
        <taxon>Bacteroidales</taxon>
        <taxon>Bacteroidaceae</taxon>
        <taxon>Bacteroides</taxon>
    </lineage>
</organism>
<proteinExistence type="predicted"/>
<name>A0A078S2R6_BACUN</name>
<sequence>MSLGDRLALKNRLRNSYPSLTFLNPMAKYRFPCKVYLTSRQFGTATSLLMPRSARYRSRTLLYRGPKRTSVKLSFLRRSSLLFPSVRETVLCSGARPPHVSVMNLACALKSPLPINSPARLNMSPPCPVPKSCQISFRTFTWNEAVRSSRYGARYQYSSPRLLAGSYPILARKAAIGIAFISSIVIDVQF</sequence>
<evidence type="ECO:0000313" key="1">
    <source>
        <dbReference type="EMBL" id="KDS50277.1"/>
    </source>
</evidence>
<evidence type="ECO:0000313" key="2">
    <source>
        <dbReference type="Proteomes" id="UP000028013"/>
    </source>
</evidence>
<reference evidence="1 2" key="1">
    <citation type="submission" date="2014-04" db="EMBL/GenBank/DDBJ databases">
        <authorList>
            <person name="Sears C."/>
            <person name="Carroll K."/>
            <person name="Sack B.R."/>
            <person name="Qadri F."/>
            <person name="Myers L.L."/>
            <person name="Chung G.-T."/>
            <person name="Escheverria P."/>
            <person name="Fraser C.M."/>
            <person name="Sadzewicz L."/>
            <person name="Shefchek K.A."/>
            <person name="Tallon L."/>
            <person name="Das S.P."/>
            <person name="Daugherty S."/>
            <person name="Mongodin E.F."/>
        </authorList>
    </citation>
    <scope>NUCLEOTIDE SEQUENCE [LARGE SCALE GENOMIC DNA]</scope>
    <source>
        <strain evidence="1 2">3978 T3 ii</strain>
    </source>
</reference>
<dbReference type="PATRIC" id="fig|1339349.3.peg.2378"/>
<gene>
    <name evidence="1" type="ORF">M094_1202</name>
</gene>
<accession>A0A078S2R6</accession>
<protein>
    <submittedName>
        <fullName evidence="1">Uncharacterized protein</fullName>
    </submittedName>
</protein>
<comment type="caution">
    <text evidence="1">The sequence shown here is derived from an EMBL/GenBank/DDBJ whole genome shotgun (WGS) entry which is preliminary data.</text>
</comment>
<dbReference type="Proteomes" id="UP000028013">
    <property type="component" value="Unassembled WGS sequence"/>
</dbReference>